<dbReference type="Pfam" id="PF01527">
    <property type="entry name" value="HTH_Tnp_1"/>
    <property type="match status" value="1"/>
</dbReference>
<gene>
    <name evidence="2" type="ORF">GCM10009769_27920</name>
    <name evidence="3" type="ORF">JOE58_002571</name>
</gene>
<dbReference type="GO" id="GO:0004803">
    <property type="term" value="F:transposase activity"/>
    <property type="evidence" value="ECO:0007669"/>
    <property type="project" value="InterPro"/>
</dbReference>
<name>A0A8H9KZ44_9MICO</name>
<reference evidence="2" key="1">
    <citation type="journal article" date="2014" name="Int. J. Syst. Evol. Microbiol.">
        <title>Complete genome sequence of Corynebacterium casei LMG S-19264T (=DSM 44701T), isolated from a smear-ripened cheese.</title>
        <authorList>
            <consortium name="US DOE Joint Genome Institute (JGI-PGF)"/>
            <person name="Walter F."/>
            <person name="Albersmeier A."/>
            <person name="Kalinowski J."/>
            <person name="Ruckert C."/>
        </authorList>
    </citation>
    <scope>NUCLEOTIDE SEQUENCE</scope>
    <source>
        <strain evidence="2">JCM 1480</strain>
    </source>
</reference>
<dbReference type="Proteomes" id="UP000746584">
    <property type="component" value="Unassembled WGS sequence"/>
</dbReference>
<organism evidence="2 4">
    <name type="scientific">Curtobacterium luteum</name>
    <dbReference type="NCBI Taxonomy" id="33881"/>
    <lineage>
        <taxon>Bacteria</taxon>
        <taxon>Bacillati</taxon>
        <taxon>Actinomycetota</taxon>
        <taxon>Actinomycetes</taxon>
        <taxon>Micrococcales</taxon>
        <taxon>Microbacteriaceae</taxon>
        <taxon>Curtobacterium</taxon>
    </lineage>
</organism>
<dbReference type="EMBL" id="JAFBCG010000001">
    <property type="protein sequence ID" value="MBM7803320.1"/>
    <property type="molecule type" value="Genomic_DNA"/>
</dbReference>
<accession>A0A8H9KZ44</accession>
<dbReference type="Proteomes" id="UP000648535">
    <property type="component" value="Unassembled WGS sequence"/>
</dbReference>
<feature type="region of interest" description="Disordered" evidence="1">
    <location>
        <begin position="61"/>
        <end position="84"/>
    </location>
</feature>
<dbReference type="Gene3D" id="1.10.10.10">
    <property type="entry name" value="Winged helix-like DNA-binding domain superfamily/Winged helix DNA-binding domain"/>
    <property type="match status" value="1"/>
</dbReference>
<dbReference type="GO" id="GO:0003677">
    <property type="term" value="F:DNA binding"/>
    <property type="evidence" value="ECO:0007669"/>
    <property type="project" value="InterPro"/>
</dbReference>
<dbReference type="SUPFAM" id="SSF46689">
    <property type="entry name" value="Homeodomain-like"/>
    <property type="match status" value="1"/>
</dbReference>
<sequence>MNEPDYSDPIFEIQYALKRNYEEARRIRRMVLEQVEAGRSQREIGRRLGVGNSTLTHWIKTARAERDGSPERRNTDHLPSSRTT</sequence>
<evidence type="ECO:0000256" key="1">
    <source>
        <dbReference type="SAM" id="MobiDB-lite"/>
    </source>
</evidence>
<reference evidence="3 5" key="3">
    <citation type="submission" date="2021-01" db="EMBL/GenBank/DDBJ databases">
        <title>Sequencing the genomes of 1000 actinobacteria strains.</title>
        <authorList>
            <person name="Klenk H.-P."/>
        </authorList>
    </citation>
    <scope>NUCLEOTIDE SEQUENCE [LARGE SCALE GENOMIC DNA]</scope>
    <source>
        <strain evidence="3 5">DSM 20542</strain>
    </source>
</reference>
<feature type="compositionally biased region" description="Basic and acidic residues" evidence="1">
    <location>
        <begin position="62"/>
        <end position="76"/>
    </location>
</feature>
<evidence type="ECO:0000313" key="3">
    <source>
        <dbReference type="EMBL" id="MBM7803320.1"/>
    </source>
</evidence>
<dbReference type="InterPro" id="IPR036388">
    <property type="entry name" value="WH-like_DNA-bd_sf"/>
</dbReference>
<dbReference type="RefSeq" id="WP_175328967.1">
    <property type="nucleotide sequence ID" value="NZ_BMOI01000013.1"/>
</dbReference>
<dbReference type="EMBL" id="BMOI01000013">
    <property type="protein sequence ID" value="GGL08140.1"/>
    <property type="molecule type" value="Genomic_DNA"/>
</dbReference>
<dbReference type="InterPro" id="IPR002514">
    <property type="entry name" value="Transposase_8"/>
</dbReference>
<dbReference type="AlphaFoldDB" id="A0A8H9KZ44"/>
<proteinExistence type="predicted"/>
<keyword evidence="5" id="KW-1185">Reference proteome</keyword>
<evidence type="ECO:0000313" key="5">
    <source>
        <dbReference type="Proteomes" id="UP000746584"/>
    </source>
</evidence>
<dbReference type="InterPro" id="IPR009057">
    <property type="entry name" value="Homeodomain-like_sf"/>
</dbReference>
<comment type="caution">
    <text evidence="2">The sequence shown here is derived from an EMBL/GenBank/DDBJ whole genome shotgun (WGS) entry which is preliminary data.</text>
</comment>
<dbReference type="GO" id="GO:0006313">
    <property type="term" value="P:DNA transposition"/>
    <property type="evidence" value="ECO:0007669"/>
    <property type="project" value="InterPro"/>
</dbReference>
<evidence type="ECO:0000313" key="2">
    <source>
        <dbReference type="EMBL" id="GGL08140.1"/>
    </source>
</evidence>
<reference evidence="2" key="2">
    <citation type="submission" date="2020-09" db="EMBL/GenBank/DDBJ databases">
        <authorList>
            <person name="Sun Q."/>
            <person name="Ohkuma M."/>
        </authorList>
    </citation>
    <scope>NUCLEOTIDE SEQUENCE</scope>
    <source>
        <strain evidence="2">JCM 1480</strain>
    </source>
</reference>
<protein>
    <submittedName>
        <fullName evidence="3">Transposase-like protein</fullName>
    </submittedName>
</protein>
<evidence type="ECO:0000313" key="4">
    <source>
        <dbReference type="Proteomes" id="UP000648535"/>
    </source>
</evidence>